<accession>A0A316YGM3</accession>
<dbReference type="PROSITE" id="PS00463">
    <property type="entry name" value="ZN2_CY6_FUNGAL_1"/>
    <property type="match status" value="1"/>
</dbReference>
<dbReference type="OrthoDB" id="5600212at2759"/>
<dbReference type="Gene3D" id="4.10.240.10">
    <property type="entry name" value="Zn(2)-C6 fungal-type DNA-binding domain"/>
    <property type="match status" value="1"/>
</dbReference>
<dbReference type="CDD" id="cd12148">
    <property type="entry name" value="fungal_TF_MHR"/>
    <property type="match status" value="1"/>
</dbReference>
<proteinExistence type="predicted"/>
<feature type="domain" description="Zn(2)-C6 fungal-type" evidence="9">
    <location>
        <begin position="16"/>
        <end position="47"/>
    </location>
</feature>
<keyword evidence="2" id="KW-0479">Metal-binding</keyword>
<evidence type="ECO:0000256" key="5">
    <source>
        <dbReference type="ARBA" id="ARBA00023125"/>
    </source>
</evidence>
<evidence type="ECO:0000256" key="3">
    <source>
        <dbReference type="ARBA" id="ARBA00022833"/>
    </source>
</evidence>
<keyword evidence="6" id="KW-0804">Transcription</keyword>
<dbReference type="Pfam" id="PF04082">
    <property type="entry name" value="Fungal_trans"/>
    <property type="match status" value="1"/>
</dbReference>
<dbReference type="STRING" id="215250.A0A316YGM3"/>
<dbReference type="InterPro" id="IPR051615">
    <property type="entry name" value="Transcr_Regulatory_Elem"/>
</dbReference>
<evidence type="ECO:0000313" key="11">
    <source>
        <dbReference type="Proteomes" id="UP000245768"/>
    </source>
</evidence>
<evidence type="ECO:0000259" key="9">
    <source>
        <dbReference type="PROSITE" id="PS50048"/>
    </source>
</evidence>
<sequence length="788" mass="87397">MLASSGNGALLPSKKACERCTSDKKKCDGHRPCKRCVVKRWTDQCVYVRSKKRGPPSKRALDEDLAKEKRKRQDDGQVDNGAENAVVPDPHLDEELAHEIAAIYHGILHLHNPVLEIGALSSIRAMEKCDEIAYRAAMGAAASLYACLSGPSKAKKEKALAYFCHTAQELGREIVQLQQRIDDEEHLVAGRDGLRAAQLNLVRYQLAVGMLNFGLLKFELGWRRLGNAIRLLQFLQLHTKRHTDAQQTPGSSLILSPGSGAGPSTIPSAAVARQQQEYSRLFWQAYILDQITSVTLQRPPILRAAECDAPFPETDSVEEHKLWLTDLTRDLVNLKHQASLDGVKCHLNTSMRCWASLMTIHEKLHHYHLQPLQSAAASDNQSELPADHTTSSELARHLARAGQALQKWKDGLPAPVAWQSPLLLPWDTVLPLLSSNTSPQGAPPPPPPPDARTNGAWSEGTAGSAQEDDLTPYFEAAIARHYGVSPQILTVRVWYCACMILFYRTHARFLMDGLSSTTGHCTFARLPFAFVQRAAMELCAILTSFDDVFSIRLSPVIQTHAIFQAAVIHAMAFSAWQREALSPVPVHPVLTRSSVEHSQMLLRRCKTWLDSMGLQSRRVPARHSLILSKLDSTFGSRDDDRLARLPIDDSSIDDEYPKRDTEGQGRASTLPSFSDDETPSSRALHSTSSLQDPSGQHAPQGSALDQQWQEWFRSLKPSDTTEYPTLQVAPQAPSVADFNPPPLAGGQAPRENETTLTPAALFDSAWSQLPYSSNDFDEWMSFLERMPR</sequence>
<evidence type="ECO:0000256" key="7">
    <source>
        <dbReference type="ARBA" id="ARBA00023242"/>
    </source>
</evidence>
<dbReference type="PANTHER" id="PTHR31313">
    <property type="entry name" value="TY1 ENHANCER ACTIVATOR"/>
    <property type="match status" value="1"/>
</dbReference>
<protein>
    <recommendedName>
        <fullName evidence="9">Zn(2)-C6 fungal-type domain-containing protein</fullName>
    </recommendedName>
</protein>
<dbReference type="GO" id="GO:0006351">
    <property type="term" value="P:DNA-templated transcription"/>
    <property type="evidence" value="ECO:0007669"/>
    <property type="project" value="InterPro"/>
</dbReference>
<gene>
    <name evidence="10" type="ORF">FA10DRAFT_269247</name>
</gene>
<organism evidence="10 11">
    <name type="scientific">Acaromyces ingoldii</name>
    <dbReference type="NCBI Taxonomy" id="215250"/>
    <lineage>
        <taxon>Eukaryota</taxon>
        <taxon>Fungi</taxon>
        <taxon>Dikarya</taxon>
        <taxon>Basidiomycota</taxon>
        <taxon>Ustilaginomycotina</taxon>
        <taxon>Exobasidiomycetes</taxon>
        <taxon>Exobasidiales</taxon>
        <taxon>Cryptobasidiaceae</taxon>
        <taxon>Acaromyces</taxon>
    </lineage>
</organism>
<feature type="compositionally biased region" description="Pro residues" evidence="8">
    <location>
        <begin position="441"/>
        <end position="450"/>
    </location>
</feature>
<dbReference type="SMART" id="SM00066">
    <property type="entry name" value="GAL4"/>
    <property type="match status" value="1"/>
</dbReference>
<evidence type="ECO:0000256" key="8">
    <source>
        <dbReference type="SAM" id="MobiDB-lite"/>
    </source>
</evidence>
<dbReference type="GO" id="GO:0008270">
    <property type="term" value="F:zinc ion binding"/>
    <property type="evidence" value="ECO:0007669"/>
    <property type="project" value="InterPro"/>
</dbReference>
<feature type="compositionally biased region" description="Polar residues" evidence="8">
    <location>
        <begin position="680"/>
        <end position="704"/>
    </location>
</feature>
<dbReference type="PANTHER" id="PTHR31313:SF78">
    <property type="entry name" value="TRANSCRIPTION FACTOR DOMAIN-CONTAINING PROTEIN"/>
    <property type="match status" value="1"/>
</dbReference>
<dbReference type="Proteomes" id="UP000245768">
    <property type="component" value="Unassembled WGS sequence"/>
</dbReference>
<dbReference type="EMBL" id="KZ819639">
    <property type="protein sequence ID" value="PWN87994.1"/>
    <property type="molecule type" value="Genomic_DNA"/>
</dbReference>
<dbReference type="Pfam" id="PF00172">
    <property type="entry name" value="Zn_clus"/>
    <property type="match status" value="1"/>
</dbReference>
<dbReference type="GO" id="GO:0000981">
    <property type="term" value="F:DNA-binding transcription factor activity, RNA polymerase II-specific"/>
    <property type="evidence" value="ECO:0007669"/>
    <property type="project" value="InterPro"/>
</dbReference>
<feature type="region of interest" description="Disordered" evidence="8">
    <location>
        <begin position="51"/>
        <end position="88"/>
    </location>
</feature>
<evidence type="ECO:0000256" key="4">
    <source>
        <dbReference type="ARBA" id="ARBA00023015"/>
    </source>
</evidence>
<dbReference type="InterPro" id="IPR036864">
    <property type="entry name" value="Zn2-C6_fun-type_DNA-bd_sf"/>
</dbReference>
<feature type="compositionally biased region" description="Basic and acidic residues" evidence="8">
    <location>
        <begin position="59"/>
        <end position="75"/>
    </location>
</feature>
<feature type="region of interest" description="Disordered" evidence="8">
    <location>
        <begin position="638"/>
        <end position="704"/>
    </location>
</feature>
<comment type="subcellular location">
    <subcellularLocation>
        <location evidence="1">Nucleus</location>
    </subcellularLocation>
</comment>
<dbReference type="InParanoid" id="A0A316YGM3"/>
<dbReference type="CDD" id="cd00067">
    <property type="entry name" value="GAL4"/>
    <property type="match status" value="1"/>
</dbReference>
<dbReference type="PROSITE" id="PS50048">
    <property type="entry name" value="ZN2_CY6_FUNGAL_2"/>
    <property type="match status" value="1"/>
</dbReference>
<dbReference type="InterPro" id="IPR001138">
    <property type="entry name" value="Zn2Cys6_DnaBD"/>
</dbReference>
<feature type="compositionally biased region" description="Basic and acidic residues" evidence="8">
    <location>
        <begin position="638"/>
        <end position="647"/>
    </location>
</feature>
<dbReference type="InterPro" id="IPR007219">
    <property type="entry name" value="XnlR_reg_dom"/>
</dbReference>
<evidence type="ECO:0000313" key="10">
    <source>
        <dbReference type="EMBL" id="PWN87994.1"/>
    </source>
</evidence>
<dbReference type="SMART" id="SM00906">
    <property type="entry name" value="Fungal_trans"/>
    <property type="match status" value="1"/>
</dbReference>
<dbReference type="RefSeq" id="XP_025375192.1">
    <property type="nucleotide sequence ID" value="XM_025522678.1"/>
</dbReference>
<dbReference type="GO" id="GO:0003677">
    <property type="term" value="F:DNA binding"/>
    <property type="evidence" value="ECO:0007669"/>
    <property type="project" value="UniProtKB-KW"/>
</dbReference>
<feature type="region of interest" description="Disordered" evidence="8">
    <location>
        <begin position="434"/>
        <end position="466"/>
    </location>
</feature>
<name>A0A316YGM3_9BASI</name>
<keyword evidence="11" id="KW-1185">Reference proteome</keyword>
<keyword evidence="7" id="KW-0539">Nucleus</keyword>
<dbReference type="GO" id="GO:0005634">
    <property type="term" value="C:nucleus"/>
    <property type="evidence" value="ECO:0007669"/>
    <property type="project" value="UniProtKB-SubCell"/>
</dbReference>
<keyword evidence="3" id="KW-0862">Zinc</keyword>
<keyword evidence="4" id="KW-0805">Transcription regulation</keyword>
<dbReference type="GeneID" id="37044594"/>
<dbReference type="AlphaFoldDB" id="A0A316YGM3"/>
<dbReference type="SUPFAM" id="SSF57701">
    <property type="entry name" value="Zn2/Cys6 DNA-binding domain"/>
    <property type="match status" value="1"/>
</dbReference>
<evidence type="ECO:0000256" key="1">
    <source>
        <dbReference type="ARBA" id="ARBA00004123"/>
    </source>
</evidence>
<feature type="region of interest" description="Disordered" evidence="8">
    <location>
        <begin position="732"/>
        <end position="754"/>
    </location>
</feature>
<keyword evidence="5" id="KW-0238">DNA-binding</keyword>
<reference evidence="10" key="1">
    <citation type="journal article" date="2018" name="Mol. Biol. Evol.">
        <title>Broad Genomic Sampling Reveals a Smut Pathogenic Ancestry of the Fungal Clade Ustilaginomycotina.</title>
        <authorList>
            <person name="Kijpornyongpan T."/>
            <person name="Mondo S.J."/>
            <person name="Barry K."/>
            <person name="Sandor L."/>
            <person name="Lee J."/>
            <person name="Lipzen A."/>
            <person name="Pangilinan J."/>
            <person name="LaButti K."/>
            <person name="Hainaut M."/>
            <person name="Henrissat B."/>
            <person name="Grigoriev I.V."/>
            <person name="Spatafora J.W."/>
            <person name="Aime M.C."/>
        </authorList>
    </citation>
    <scope>NUCLEOTIDE SEQUENCE [LARGE SCALE GENOMIC DNA]</scope>
    <source>
        <strain evidence="10">MCA 4198</strain>
    </source>
</reference>
<evidence type="ECO:0000256" key="2">
    <source>
        <dbReference type="ARBA" id="ARBA00022723"/>
    </source>
</evidence>
<evidence type="ECO:0000256" key="6">
    <source>
        <dbReference type="ARBA" id="ARBA00023163"/>
    </source>
</evidence>